<dbReference type="PANTHER" id="PTHR11941:SF133">
    <property type="entry name" value="1,2-EPOXYPHENYLACETYL-COA ISOMERASE"/>
    <property type="match status" value="1"/>
</dbReference>
<proteinExistence type="predicted"/>
<keyword evidence="2" id="KW-1185">Reference proteome</keyword>
<accession>A0ABU4GSQ6</accession>
<protein>
    <submittedName>
        <fullName evidence="1">Polyketide synthase</fullName>
    </submittedName>
</protein>
<dbReference type="Pfam" id="PF00378">
    <property type="entry name" value="ECH_1"/>
    <property type="match status" value="1"/>
</dbReference>
<name>A0ABU4GSQ6_9CLOT</name>
<evidence type="ECO:0000313" key="1">
    <source>
        <dbReference type="EMBL" id="MDW2800666.1"/>
    </source>
</evidence>
<dbReference type="PANTHER" id="PTHR11941">
    <property type="entry name" value="ENOYL-COA HYDRATASE-RELATED"/>
    <property type="match status" value="1"/>
</dbReference>
<reference evidence="1 2" key="1">
    <citation type="submission" date="2023-10" db="EMBL/GenBank/DDBJ databases">
        <title>A novel Glycoside Hydrolase 43-Like Enzyme from Clostrdium boliviensis is an Endo-xylanase, and a Candidate for Xylooligosaccharides Production from Different Xylan Substrates.</title>
        <authorList>
            <person name="Alvarez M.T."/>
            <person name="Rocabado-Villegas L.R."/>
            <person name="Salas-Veizaga D.M."/>
            <person name="Linares-Pasten J.A."/>
            <person name="Gudmundsdottir E.E."/>
            <person name="Hreggvidsson G.O."/>
            <person name="Adlercreutz P."/>
            <person name="Nordberg Karlsson E."/>
        </authorList>
    </citation>
    <scope>NUCLEOTIDE SEQUENCE [LARGE SCALE GENOMIC DNA]</scope>
    <source>
        <strain evidence="1 2">E-1</strain>
    </source>
</reference>
<dbReference type="InterPro" id="IPR029045">
    <property type="entry name" value="ClpP/crotonase-like_dom_sf"/>
</dbReference>
<organism evidence="1 2">
    <name type="scientific">Clostridium boliviensis</name>
    <dbReference type="NCBI Taxonomy" id="318465"/>
    <lineage>
        <taxon>Bacteria</taxon>
        <taxon>Bacillati</taxon>
        <taxon>Bacillota</taxon>
        <taxon>Clostridia</taxon>
        <taxon>Eubacteriales</taxon>
        <taxon>Clostridiaceae</taxon>
        <taxon>Clostridium</taxon>
    </lineage>
</organism>
<dbReference type="NCBIfam" id="NF005496">
    <property type="entry name" value="PRK07110.1"/>
    <property type="match status" value="1"/>
</dbReference>
<dbReference type="InterPro" id="IPR001753">
    <property type="entry name" value="Enoyl-CoA_hydra/iso"/>
</dbReference>
<dbReference type="SUPFAM" id="SSF52096">
    <property type="entry name" value="ClpP/crotonase"/>
    <property type="match status" value="1"/>
</dbReference>
<dbReference type="CDD" id="cd06558">
    <property type="entry name" value="crotonase-like"/>
    <property type="match status" value="1"/>
</dbReference>
<comment type="caution">
    <text evidence="1">The sequence shown here is derived from an EMBL/GenBank/DDBJ whole genome shotgun (WGS) entry which is preliminary data.</text>
</comment>
<dbReference type="EMBL" id="JAWONS010000329">
    <property type="protein sequence ID" value="MDW2800666.1"/>
    <property type="molecule type" value="Genomic_DNA"/>
</dbReference>
<evidence type="ECO:0000313" key="2">
    <source>
        <dbReference type="Proteomes" id="UP001276854"/>
    </source>
</evidence>
<dbReference type="Gene3D" id="3.90.226.10">
    <property type="entry name" value="2-enoyl-CoA Hydratase, Chain A, domain 1"/>
    <property type="match status" value="1"/>
</dbReference>
<dbReference type="Gene3D" id="6.20.390.20">
    <property type="match status" value="1"/>
</dbReference>
<sequence>MSDGVVRLKKEGHVAYVILEEKEYKNTLTIRFIQGLKWAFEEIEKDPEIKVVVVHGYDNYFCCGGTKEGLHGLYDGVMKGGGVQFTDMDFHDIMFRCRVPVIAAMQGHALGGGLALGCFADIVIMGEQCVYNASFMKYGFTPGMGATYIIPKRFGALLGNEMLFTARNYFGTELKERGINAIIIKKEEVIGFASDMARDIADKPLISLIELKKALTSHMAEDIRIAVDRELEMHRISFKQAEVIERIEGRYRE</sequence>
<gene>
    <name evidence="1" type="ORF">RZO55_24150</name>
</gene>
<dbReference type="RefSeq" id="WP_318066829.1">
    <property type="nucleotide sequence ID" value="NZ_JAWONS010000329.1"/>
</dbReference>
<dbReference type="Proteomes" id="UP001276854">
    <property type="component" value="Unassembled WGS sequence"/>
</dbReference>